<dbReference type="InterPro" id="IPR046799">
    <property type="entry name" value="ROXA-like_wH"/>
</dbReference>
<dbReference type="PANTHER" id="PTHR13096">
    <property type="entry name" value="MINA53 MYC INDUCED NUCLEAR ANTIGEN"/>
    <property type="match status" value="1"/>
</dbReference>
<accession>A0A1I0CM32</accession>
<dbReference type="Gene3D" id="3.40.366.30">
    <property type="entry name" value="50S ribosomal protein L16 arginine hydroxylase, Chain A, Domain 2"/>
    <property type="match status" value="1"/>
</dbReference>
<dbReference type="PANTHER" id="PTHR13096:SF8">
    <property type="entry name" value="RIBOSOMAL OXYGENASE 1"/>
    <property type="match status" value="1"/>
</dbReference>
<dbReference type="AlphaFoldDB" id="A0A1I0CM32"/>
<comment type="cofactor">
    <cofactor evidence="1">
        <name>Fe(2+)</name>
        <dbReference type="ChEBI" id="CHEBI:29033"/>
    </cofactor>
</comment>
<evidence type="ECO:0000256" key="4">
    <source>
        <dbReference type="ARBA" id="ARBA00023002"/>
    </source>
</evidence>
<dbReference type="SMART" id="SM00558">
    <property type="entry name" value="JmjC"/>
    <property type="match status" value="1"/>
</dbReference>
<dbReference type="OrthoDB" id="9764016at2"/>
<dbReference type="STRING" id="1123402.SAMN02583745_01686"/>
<dbReference type="Proteomes" id="UP000242642">
    <property type="component" value="Unassembled WGS sequence"/>
</dbReference>
<dbReference type="Pfam" id="PF20514">
    <property type="entry name" value="WHD_ROXA"/>
    <property type="match status" value="1"/>
</dbReference>
<dbReference type="Gene3D" id="2.60.120.650">
    <property type="entry name" value="Cupin"/>
    <property type="match status" value="1"/>
</dbReference>
<keyword evidence="4" id="KW-0560">Oxidoreductase</keyword>
<protein>
    <submittedName>
        <fullName evidence="7">50S ribosomal protein L16 3-hydroxylase</fullName>
    </submittedName>
</protein>
<proteinExistence type="predicted"/>
<dbReference type="InterPro" id="IPR003347">
    <property type="entry name" value="JmjC_dom"/>
</dbReference>
<dbReference type="SUPFAM" id="SSF51197">
    <property type="entry name" value="Clavaminate synthase-like"/>
    <property type="match status" value="1"/>
</dbReference>
<evidence type="ECO:0000256" key="2">
    <source>
        <dbReference type="ARBA" id="ARBA00022723"/>
    </source>
</evidence>
<name>A0A1I0CM32_9GAMM</name>
<dbReference type="PROSITE" id="PS51184">
    <property type="entry name" value="JMJC"/>
    <property type="match status" value="1"/>
</dbReference>
<dbReference type="GO" id="GO:0046872">
    <property type="term" value="F:metal ion binding"/>
    <property type="evidence" value="ECO:0007669"/>
    <property type="project" value="UniProtKB-KW"/>
</dbReference>
<dbReference type="InterPro" id="IPR039994">
    <property type="entry name" value="NO66-like"/>
</dbReference>
<evidence type="ECO:0000313" key="7">
    <source>
        <dbReference type="EMBL" id="SET20754.1"/>
    </source>
</evidence>
<evidence type="ECO:0000256" key="5">
    <source>
        <dbReference type="ARBA" id="ARBA00023004"/>
    </source>
</evidence>
<gene>
    <name evidence="7" type="ORF">SAMN02583745_01686</name>
</gene>
<reference evidence="8" key="1">
    <citation type="submission" date="2016-10" db="EMBL/GenBank/DDBJ databases">
        <authorList>
            <person name="Varghese N."/>
            <person name="Submissions S."/>
        </authorList>
    </citation>
    <scope>NUCLEOTIDE SEQUENCE [LARGE SCALE GENOMIC DNA]</scope>
    <source>
        <strain evidence="8">DSM 18579</strain>
    </source>
</reference>
<evidence type="ECO:0000256" key="3">
    <source>
        <dbReference type="ARBA" id="ARBA00022964"/>
    </source>
</evidence>
<evidence type="ECO:0000259" key="6">
    <source>
        <dbReference type="PROSITE" id="PS51184"/>
    </source>
</evidence>
<keyword evidence="7" id="KW-0687">Ribonucleoprotein</keyword>
<keyword evidence="8" id="KW-1185">Reference proteome</keyword>
<keyword evidence="3" id="KW-0223">Dioxygenase</keyword>
<sequence length="380" mass="43832">MSYILNLNWQDFLDNYWQKKPVLIKHAFNQFIDPITPEILAGLAMEQEIDSRIVTNHNQQWSLMHGPFENFSELTDSHSTLLVQAVNHWYEEVNPLLEPFRCLPNWRLDDLMISYSTPNGGVGPHVDQYDVFILQGMGKRHWRVGEIQNVKSISPHPQLLQIEGFETYIDVILEPGDLLYIPPLAPHEGYAIEPSLNYSIGFRAPNARELLSGFADYVIENQLGGERYYDKKAYQLPSTMLRDDVHSINPTELIALKSMLQNLLEDDNHFTHFAGSFLSQSRHELNLVEDECVTLEELLEIVHEGESLIKLSGLRIIHLDNHLFINGEMFDIQNPILKNHILKNIPFDYSTLSSIQADESAMNQLLELVNHGYWHFDSID</sequence>
<dbReference type="GO" id="GO:0016706">
    <property type="term" value="F:2-oxoglutarate-dependent dioxygenase activity"/>
    <property type="evidence" value="ECO:0007669"/>
    <property type="project" value="TreeGrafter"/>
</dbReference>
<organism evidence="7 8">
    <name type="scientific">Thorsellia anophelis DSM 18579</name>
    <dbReference type="NCBI Taxonomy" id="1123402"/>
    <lineage>
        <taxon>Bacteria</taxon>
        <taxon>Pseudomonadati</taxon>
        <taxon>Pseudomonadota</taxon>
        <taxon>Gammaproteobacteria</taxon>
        <taxon>Enterobacterales</taxon>
        <taxon>Thorselliaceae</taxon>
        <taxon>Thorsellia</taxon>
    </lineage>
</organism>
<keyword evidence="5" id="KW-0408">Iron</keyword>
<feature type="domain" description="JmjC" evidence="6">
    <location>
        <begin position="92"/>
        <end position="219"/>
    </location>
</feature>
<evidence type="ECO:0000313" key="8">
    <source>
        <dbReference type="Proteomes" id="UP000242642"/>
    </source>
</evidence>
<keyword evidence="7" id="KW-0689">Ribosomal protein</keyword>
<dbReference type="RefSeq" id="WP_093319641.1">
    <property type="nucleotide sequence ID" value="NZ_FOHV01000011.1"/>
</dbReference>
<evidence type="ECO:0000256" key="1">
    <source>
        <dbReference type="ARBA" id="ARBA00001954"/>
    </source>
</evidence>
<dbReference type="Pfam" id="PF08007">
    <property type="entry name" value="JmjC_2"/>
    <property type="match status" value="1"/>
</dbReference>
<dbReference type="GO" id="GO:0005840">
    <property type="term" value="C:ribosome"/>
    <property type="evidence" value="ECO:0007669"/>
    <property type="project" value="UniProtKB-KW"/>
</dbReference>
<dbReference type="EMBL" id="FOHV01000011">
    <property type="protein sequence ID" value="SET20754.1"/>
    <property type="molecule type" value="Genomic_DNA"/>
</dbReference>
<keyword evidence="2" id="KW-0479">Metal-binding</keyword>